<dbReference type="Pfam" id="PF18423">
    <property type="entry name" value="zf_CopZ"/>
    <property type="match status" value="1"/>
</dbReference>
<comment type="caution">
    <text evidence="2">The sequence shown here is derived from an EMBL/GenBank/DDBJ whole genome shotgun (WGS) entry which is preliminary data.</text>
</comment>
<dbReference type="Gene3D" id="2.20.25.270">
    <property type="match status" value="1"/>
</dbReference>
<feature type="domain" description="CopZ zinc binding" evidence="1">
    <location>
        <begin position="16"/>
        <end position="76"/>
    </location>
</feature>
<evidence type="ECO:0000259" key="1">
    <source>
        <dbReference type="Pfam" id="PF18423"/>
    </source>
</evidence>
<accession>A0A7W8MU61</accession>
<dbReference type="NCBIfam" id="NF047645">
    <property type="entry name" value="CopZ_Nterm_CC"/>
    <property type="match status" value="1"/>
</dbReference>
<keyword evidence="3" id="KW-1185">Reference proteome</keyword>
<dbReference type="AlphaFoldDB" id="A0A7W8MU61"/>
<name>A0A7W8MU61_9BACL</name>
<dbReference type="EMBL" id="JACHEP010000001">
    <property type="protein sequence ID" value="MBB5322946.1"/>
    <property type="molecule type" value="Genomic_DNA"/>
</dbReference>
<dbReference type="InterPro" id="IPR041854">
    <property type="entry name" value="BFD-like_2Fe2S-bd_dom_sf"/>
</dbReference>
<evidence type="ECO:0000313" key="2">
    <source>
        <dbReference type="EMBL" id="MBB5322946.1"/>
    </source>
</evidence>
<proteinExistence type="predicted"/>
<dbReference type="InterPro" id="IPR040890">
    <property type="entry name" value="Znf_CopZ"/>
</dbReference>
<gene>
    <name evidence="2" type="ORF">HNQ34_000023</name>
</gene>
<reference evidence="2 3" key="1">
    <citation type="submission" date="2020-08" db="EMBL/GenBank/DDBJ databases">
        <title>Genomic Encyclopedia of Type Strains, Phase IV (KMG-IV): sequencing the most valuable type-strain genomes for metagenomic binning, comparative biology and taxonomic classification.</title>
        <authorList>
            <person name="Goeker M."/>
        </authorList>
    </citation>
    <scope>NUCLEOTIDE SEQUENCE [LARGE SCALE GENOMIC DNA]</scope>
    <source>
        <strain evidence="2 3">DSM 16325</strain>
    </source>
</reference>
<dbReference type="Proteomes" id="UP000520011">
    <property type="component" value="Unassembled WGS sequence"/>
</dbReference>
<sequence length="175" mass="19977">MESCCQMPVNESSIMTNCPVCHLKGKRVPLITLKSLLKPTSLETINHEECYAFCSNPSCEVVYFSHSKTFSKDMLKVRVYQKDEGLDVPVCYCFNWTRERIIEAMQDNERPTDHIREQVQAGRCGCEVNNPQGSCCLGNVAAFMKTVNTNHTPNTNECFFHKKKKATPSTYRLHD</sequence>
<protein>
    <recommendedName>
        <fullName evidence="1">CopZ zinc binding domain-containing protein</fullName>
    </recommendedName>
</protein>
<dbReference type="CDD" id="cd10141">
    <property type="entry name" value="CopZ-like_Fer2_BFD-like"/>
    <property type="match status" value="1"/>
</dbReference>
<dbReference type="Gene3D" id="1.10.10.1100">
    <property type="entry name" value="BFD-like [2Fe-2S]-binding domain"/>
    <property type="match status" value="1"/>
</dbReference>
<evidence type="ECO:0000313" key="3">
    <source>
        <dbReference type="Proteomes" id="UP000520011"/>
    </source>
</evidence>
<organism evidence="2 3">
    <name type="scientific">Anoxybacteroides tepidamans</name>
    <dbReference type="NCBI Taxonomy" id="265948"/>
    <lineage>
        <taxon>Bacteria</taxon>
        <taxon>Bacillati</taxon>
        <taxon>Bacillota</taxon>
        <taxon>Bacilli</taxon>
        <taxon>Bacillales</taxon>
        <taxon>Anoxybacillaceae</taxon>
        <taxon>Anoxybacteroides</taxon>
    </lineage>
</organism>